<dbReference type="HAMAP" id="MF_00096">
    <property type="entry name" value="MutS"/>
    <property type="match status" value="1"/>
</dbReference>
<feature type="domain" description="DNA mismatch repair proteins mutS family" evidence="11">
    <location>
        <begin position="702"/>
        <end position="718"/>
    </location>
</feature>
<protein>
    <recommendedName>
        <fullName evidence="2 9">DNA mismatch repair protein MutS</fullName>
    </recommendedName>
</protein>
<evidence type="ECO:0000313" key="12">
    <source>
        <dbReference type="EMBL" id="QJR38263.1"/>
    </source>
</evidence>
<dbReference type="Pfam" id="PF05188">
    <property type="entry name" value="MutS_II"/>
    <property type="match status" value="1"/>
</dbReference>
<dbReference type="Pfam" id="PF00488">
    <property type="entry name" value="MutS_V"/>
    <property type="match status" value="1"/>
</dbReference>
<dbReference type="Pfam" id="PF05192">
    <property type="entry name" value="MutS_III"/>
    <property type="match status" value="1"/>
</dbReference>
<dbReference type="Pfam" id="PF05190">
    <property type="entry name" value="MutS_IV"/>
    <property type="match status" value="1"/>
</dbReference>
<dbReference type="GO" id="GO:0030983">
    <property type="term" value="F:mismatched DNA binding"/>
    <property type="evidence" value="ECO:0007669"/>
    <property type="project" value="InterPro"/>
</dbReference>
<comment type="similarity">
    <text evidence="1 9 10">Belongs to the DNA mismatch repair MutS family.</text>
</comment>
<dbReference type="PROSITE" id="PS00486">
    <property type="entry name" value="DNA_MISMATCH_REPAIR_2"/>
    <property type="match status" value="1"/>
</dbReference>
<keyword evidence="4 9" id="KW-0227">DNA damage</keyword>
<evidence type="ECO:0000256" key="9">
    <source>
        <dbReference type="HAMAP-Rule" id="MF_00096"/>
    </source>
</evidence>
<feature type="binding site" evidence="9">
    <location>
        <begin position="628"/>
        <end position="635"/>
    </location>
    <ligand>
        <name>ATP</name>
        <dbReference type="ChEBI" id="CHEBI:30616"/>
    </ligand>
</feature>
<dbReference type="GO" id="GO:0140664">
    <property type="term" value="F:ATP-dependent DNA damage sensor activity"/>
    <property type="evidence" value="ECO:0007669"/>
    <property type="project" value="InterPro"/>
</dbReference>
<dbReference type="GO" id="GO:0006298">
    <property type="term" value="P:mismatch repair"/>
    <property type="evidence" value="ECO:0007669"/>
    <property type="project" value="UniProtKB-UniRule"/>
</dbReference>
<dbReference type="Proteomes" id="UP000500938">
    <property type="component" value="Chromosome"/>
</dbReference>
<dbReference type="Gene3D" id="3.40.50.300">
    <property type="entry name" value="P-loop containing nucleotide triphosphate hydrolases"/>
    <property type="match status" value="1"/>
</dbReference>
<dbReference type="InterPro" id="IPR007696">
    <property type="entry name" value="DNA_mismatch_repair_MutS_core"/>
</dbReference>
<dbReference type="NCBIfam" id="TIGR01070">
    <property type="entry name" value="mutS1"/>
    <property type="match status" value="1"/>
</dbReference>
<dbReference type="InterPro" id="IPR007860">
    <property type="entry name" value="DNA_mmatch_repair_MutS_con_dom"/>
</dbReference>
<keyword evidence="5 9" id="KW-0067">ATP-binding</keyword>
<evidence type="ECO:0000256" key="3">
    <source>
        <dbReference type="ARBA" id="ARBA00022741"/>
    </source>
</evidence>
<evidence type="ECO:0000256" key="10">
    <source>
        <dbReference type="RuleBase" id="RU003756"/>
    </source>
</evidence>
<dbReference type="InterPro" id="IPR045076">
    <property type="entry name" value="MutS"/>
</dbReference>
<evidence type="ECO:0000256" key="5">
    <source>
        <dbReference type="ARBA" id="ARBA00022840"/>
    </source>
</evidence>
<evidence type="ECO:0000313" key="13">
    <source>
        <dbReference type="Proteomes" id="UP000500938"/>
    </source>
</evidence>
<dbReference type="InterPro" id="IPR005748">
    <property type="entry name" value="DNA_mismatch_repair_MutS"/>
</dbReference>
<evidence type="ECO:0000256" key="6">
    <source>
        <dbReference type="ARBA" id="ARBA00023125"/>
    </source>
</evidence>
<dbReference type="Gene3D" id="1.10.1420.10">
    <property type="match status" value="2"/>
</dbReference>
<evidence type="ECO:0000256" key="7">
    <source>
        <dbReference type="ARBA" id="ARBA00023204"/>
    </source>
</evidence>
<dbReference type="SUPFAM" id="SSF48334">
    <property type="entry name" value="DNA repair protein MutS, domain III"/>
    <property type="match status" value="1"/>
</dbReference>
<sequence length="906" mass="98302">MQQYREIKSRHQDAILFFRMGDFYEMFYDDAETASRAIGLTLTSRNNGGAAEVPLAGIPVKAAAEYLRRLVGQGFRVAICEQVEDPKLAKGLVKREVVETITPGAVFADDLLDGARANYVCAIATGRDTSRDGLREQIGIAAADLSTGEWRLFLVTPMDAPAVLARLAPRELLVVRGASHPELAAAMQAVDNVLVTEREGWEFDAQLAGDELARQFDVRSLEGFGLGSDDAGAIGAAGALLRYLRELQPGGLPHLARPVVERPGGVMPLDEMTRRNLELVESLRGGELAGTLLSVLDRTTTPMGQRMLRQWLLAPLLERGAIELRLDAVTVMVRDPVGRASVRDALDGVRDVERLASKAAAGRATPRELRALGDSLARLPQVANAVRAVLSHATQGNSSGGLLTAMLDDWDDGRDCAERLTTMLVERPPLMIGEEDTIAPGRDADLDELRALRDGGKDAIATIQSQERARTGIHSLKVGYNRVFGYFLEISNANKHLVPDDYQRRQTLTGAERYVTPALKEYEEKVLSAADRIETRERELFEALRRDAGAAIRRWQQVARRVATIDVLTAFAEVAEREQYARPELNDGFDMEIVAGRHPVVERMMAREKFIPNDLVLSEDGQMIVLTGPNMAGKSTILRQVGLIQLMAQVGAYVPARRAKLPIVDRLFTRVGASDNLVRGQSTFMVEMSETSAILHTATKRSLVLLDEIGRGTSTYDGVSIAWSVSEHLHDAIGCKTVFATHYHELTQLASELGGVRNFTVSVREVGDQVLFLHRLIPGGADRSYGIEVGRLAGLPAAVIARAKEVLALLEGEGEQMAARLTADGLAVPKSVSRKGPRMKQPGGPTPQLGFFGDAAPSAMPSAMPSAVPDPALTRLADAVGALEPDQMTPLQALTALASLKQSLSD</sequence>
<comment type="function">
    <text evidence="8 9">This protein is involved in the repair of mismatches in DNA. It is possible that it carries out the mismatch recognition step. This protein has a weak ATPase activity.</text>
</comment>
<evidence type="ECO:0000256" key="8">
    <source>
        <dbReference type="ARBA" id="ARBA00024647"/>
    </source>
</evidence>
<dbReference type="InterPro" id="IPR017261">
    <property type="entry name" value="DNA_mismatch_repair_MutS/MSH"/>
</dbReference>
<dbReference type="KEGG" id="ggr:HKW67_15870"/>
<reference evidence="12 13" key="1">
    <citation type="submission" date="2020-05" db="EMBL/GenBank/DDBJ databases">
        <title>Complete genome sequence of Gemmatimonas greenlandica TET16.</title>
        <authorList>
            <person name="Zeng Y."/>
        </authorList>
    </citation>
    <scope>NUCLEOTIDE SEQUENCE [LARGE SCALE GENOMIC DNA]</scope>
    <source>
        <strain evidence="12 13">TET16</strain>
    </source>
</reference>
<dbReference type="FunFam" id="3.40.1170.10:FF:000001">
    <property type="entry name" value="DNA mismatch repair protein MutS"/>
    <property type="match status" value="1"/>
</dbReference>
<dbReference type="InterPro" id="IPR016151">
    <property type="entry name" value="DNA_mismatch_repair_MutS_N"/>
</dbReference>
<dbReference type="AlphaFoldDB" id="A0A6M4IU43"/>
<dbReference type="GO" id="GO:0005524">
    <property type="term" value="F:ATP binding"/>
    <property type="evidence" value="ECO:0007669"/>
    <property type="project" value="UniProtKB-UniRule"/>
</dbReference>
<gene>
    <name evidence="9 12" type="primary">mutS</name>
    <name evidence="12" type="ORF">HKW67_15870</name>
</gene>
<dbReference type="SUPFAM" id="SSF52540">
    <property type="entry name" value="P-loop containing nucleoside triphosphate hydrolases"/>
    <property type="match status" value="1"/>
</dbReference>
<dbReference type="GO" id="GO:0005829">
    <property type="term" value="C:cytosol"/>
    <property type="evidence" value="ECO:0007669"/>
    <property type="project" value="TreeGrafter"/>
</dbReference>
<proteinExistence type="inferred from homology"/>
<accession>A0A6M4IU43</accession>
<dbReference type="InterPro" id="IPR027417">
    <property type="entry name" value="P-loop_NTPase"/>
</dbReference>
<keyword evidence="3 9" id="KW-0547">Nucleotide-binding</keyword>
<dbReference type="SUPFAM" id="SSF53150">
    <property type="entry name" value="DNA repair protein MutS, domain II"/>
    <property type="match status" value="1"/>
</dbReference>
<evidence type="ECO:0000256" key="1">
    <source>
        <dbReference type="ARBA" id="ARBA00006271"/>
    </source>
</evidence>
<organism evidence="12 13">
    <name type="scientific">Gemmatimonas groenlandica</name>
    <dbReference type="NCBI Taxonomy" id="2732249"/>
    <lineage>
        <taxon>Bacteria</taxon>
        <taxon>Pseudomonadati</taxon>
        <taxon>Gemmatimonadota</taxon>
        <taxon>Gemmatimonadia</taxon>
        <taxon>Gemmatimonadales</taxon>
        <taxon>Gemmatimonadaceae</taxon>
        <taxon>Gemmatimonas</taxon>
    </lineage>
</organism>
<dbReference type="PIRSF" id="PIRSF037677">
    <property type="entry name" value="DNA_mis_repair_Msh6"/>
    <property type="match status" value="1"/>
</dbReference>
<keyword evidence="13" id="KW-1185">Reference proteome</keyword>
<dbReference type="Gene3D" id="3.40.1170.10">
    <property type="entry name" value="DNA repair protein MutS, domain I"/>
    <property type="match status" value="1"/>
</dbReference>
<dbReference type="InterPro" id="IPR007695">
    <property type="entry name" value="DNA_mismatch_repair_MutS-lik_N"/>
</dbReference>
<evidence type="ECO:0000256" key="2">
    <source>
        <dbReference type="ARBA" id="ARBA00021982"/>
    </source>
</evidence>
<dbReference type="EMBL" id="CP053085">
    <property type="protein sequence ID" value="QJR38263.1"/>
    <property type="molecule type" value="Genomic_DNA"/>
</dbReference>
<dbReference type="Gene3D" id="3.30.420.110">
    <property type="entry name" value="MutS, connector domain"/>
    <property type="match status" value="1"/>
</dbReference>
<keyword evidence="7 9" id="KW-0234">DNA repair</keyword>
<dbReference type="SMART" id="SM00533">
    <property type="entry name" value="MUTSd"/>
    <property type="match status" value="1"/>
</dbReference>
<evidence type="ECO:0000259" key="11">
    <source>
        <dbReference type="PROSITE" id="PS00486"/>
    </source>
</evidence>
<dbReference type="InterPro" id="IPR036678">
    <property type="entry name" value="MutS_con_dom_sf"/>
</dbReference>
<dbReference type="Pfam" id="PF01624">
    <property type="entry name" value="MutS_I"/>
    <property type="match status" value="1"/>
</dbReference>
<dbReference type="GO" id="GO:0003684">
    <property type="term" value="F:damaged DNA binding"/>
    <property type="evidence" value="ECO:0007669"/>
    <property type="project" value="UniProtKB-UniRule"/>
</dbReference>
<evidence type="ECO:0000256" key="4">
    <source>
        <dbReference type="ARBA" id="ARBA00022763"/>
    </source>
</evidence>
<dbReference type="InterPro" id="IPR036187">
    <property type="entry name" value="DNA_mismatch_repair_MutS_sf"/>
</dbReference>
<dbReference type="InterPro" id="IPR000432">
    <property type="entry name" value="DNA_mismatch_repair_MutS_C"/>
</dbReference>
<dbReference type="PANTHER" id="PTHR11361">
    <property type="entry name" value="DNA MISMATCH REPAIR PROTEIN MUTS FAMILY MEMBER"/>
    <property type="match status" value="1"/>
</dbReference>
<dbReference type="FunFam" id="3.40.50.300:FF:000870">
    <property type="entry name" value="MutS protein homolog 4"/>
    <property type="match status" value="1"/>
</dbReference>
<dbReference type="CDD" id="cd03284">
    <property type="entry name" value="ABC_MutS1"/>
    <property type="match status" value="1"/>
</dbReference>
<dbReference type="PANTHER" id="PTHR11361:SF34">
    <property type="entry name" value="DNA MISMATCH REPAIR PROTEIN MSH1, MITOCHONDRIAL"/>
    <property type="match status" value="1"/>
</dbReference>
<dbReference type="SMART" id="SM00534">
    <property type="entry name" value="MUTSac"/>
    <property type="match status" value="1"/>
</dbReference>
<keyword evidence="6 9" id="KW-0238">DNA-binding</keyword>
<name>A0A6M4IU43_9BACT</name>
<dbReference type="SUPFAM" id="SSF55271">
    <property type="entry name" value="DNA repair protein MutS, domain I"/>
    <property type="match status" value="1"/>
</dbReference>
<dbReference type="InterPro" id="IPR007861">
    <property type="entry name" value="DNA_mismatch_repair_MutS_clamp"/>
</dbReference>
<dbReference type="NCBIfam" id="NF003810">
    <property type="entry name" value="PRK05399.1"/>
    <property type="match status" value="1"/>
</dbReference>